<proteinExistence type="predicted"/>
<name>A0A160TQF7_9ZZZZ</name>
<evidence type="ECO:0000313" key="1">
    <source>
        <dbReference type="EMBL" id="CUS49991.1"/>
    </source>
</evidence>
<gene>
    <name evidence="1" type="ORF">MGWOODY_XGa3027</name>
</gene>
<dbReference type="EMBL" id="CZRL01000008">
    <property type="protein sequence ID" value="CUS49991.1"/>
    <property type="molecule type" value="Genomic_DNA"/>
</dbReference>
<reference evidence="1" key="1">
    <citation type="submission" date="2015-10" db="EMBL/GenBank/DDBJ databases">
        <authorList>
            <person name="Gilbert D.G."/>
        </authorList>
    </citation>
    <scope>NUCLEOTIDE SEQUENCE</scope>
</reference>
<organism evidence="1">
    <name type="scientific">hydrothermal vent metagenome</name>
    <dbReference type="NCBI Taxonomy" id="652676"/>
    <lineage>
        <taxon>unclassified sequences</taxon>
        <taxon>metagenomes</taxon>
        <taxon>ecological metagenomes</taxon>
    </lineage>
</organism>
<dbReference type="Gene3D" id="3.40.50.10540">
    <property type="entry name" value="Crotonobetainyl-coa:carnitine coa-transferase, domain 1"/>
    <property type="match status" value="1"/>
</dbReference>
<protein>
    <submittedName>
        <fullName evidence="1">Uncharacterized protein</fullName>
    </submittedName>
</protein>
<dbReference type="AlphaFoldDB" id="A0A160TQF7"/>
<dbReference type="InterPro" id="IPR003673">
    <property type="entry name" value="CoA-Trfase_fam_III"/>
</dbReference>
<dbReference type="InterPro" id="IPR023606">
    <property type="entry name" value="CoA-Trfase_III_dom_1_sf"/>
</dbReference>
<dbReference type="SUPFAM" id="SSF89796">
    <property type="entry name" value="CoA-transferase family III (CaiB/BaiF)"/>
    <property type="match status" value="1"/>
</dbReference>
<dbReference type="Pfam" id="PF02515">
    <property type="entry name" value="CoA_transf_3"/>
    <property type="match status" value="1"/>
</dbReference>
<dbReference type="GO" id="GO:0003824">
    <property type="term" value="F:catalytic activity"/>
    <property type="evidence" value="ECO:0007669"/>
    <property type="project" value="InterPro"/>
</dbReference>
<accession>A0A160TQF7</accession>
<sequence length="80" mass="8915">MHVLQDIRAVDFYKALAGSLFAQCLGDFDADAIKVVPVEHGDKNRLWPPFRDGEGAIYLSTIRRLKSRNTPHSGAHTHGE</sequence>